<dbReference type="STRING" id="930990.A0A067MNI2"/>
<dbReference type="InParanoid" id="A0A067MNI2"/>
<protein>
    <submittedName>
        <fullName evidence="1">Uncharacterized protein</fullName>
    </submittedName>
</protein>
<organism evidence="1 2">
    <name type="scientific">Botryobasidium botryosum (strain FD-172 SS1)</name>
    <dbReference type="NCBI Taxonomy" id="930990"/>
    <lineage>
        <taxon>Eukaryota</taxon>
        <taxon>Fungi</taxon>
        <taxon>Dikarya</taxon>
        <taxon>Basidiomycota</taxon>
        <taxon>Agaricomycotina</taxon>
        <taxon>Agaricomycetes</taxon>
        <taxon>Cantharellales</taxon>
        <taxon>Botryobasidiaceae</taxon>
        <taxon>Botryobasidium</taxon>
    </lineage>
</organism>
<dbReference type="PANTHER" id="PTHR46579:SF1">
    <property type="entry name" value="F5_8 TYPE C DOMAIN-CONTAINING PROTEIN"/>
    <property type="match status" value="1"/>
</dbReference>
<accession>A0A067MNI2</accession>
<sequence length="841" mass="94994">EVRQAWEFIDLLEKASLDDSGLDKRALERLRNPPCTPIFVNNPNLLFSLRLFLANNKSSQDAYNRNRDAVLSHYPDSPVLSHHEAKSRVAELSGISAIADDMCVNSCLGFTGPFADLEVCPECNVPRYDPLTWDSLGKKVPQQTFYTIPIGPTIQALWRSSDGAAAMKYRRQSTAAIIEALQRAHGAVESYDDYTYGEEYLRAIADERIGEHDTVLMFSADGAQLYRHKQSDCWIFIWVILDLAPDAHYKKKRVVPAAIIPVPGKIKVFDRTLVYPRGCYMPKSTHLAALQKEGLPIWDASTDTKATSRPFLALITADRPGMAHLDSMVGHQGMQGCRYFCGTKGCCKPGGNHYYPALLRPDNYNVFGCAHDDLDPFKIPPTFFEEYEEKLAYLEGSPNETQYKIRRRDTGISKPCLLSRISADHCFHLPLGFASNYMHLFSLNLPDLLFALWRGTIDCDPTDSRATWDWAVLCGEVWITHGKAVADIKLYLPGSFDRPPCNPAEKINSGYKAKEFSTYLYVLGPGVFYEVLPEKYWRNFCRLVCAVCLFHRQRISAPQLLRADRAMGNFVVEFERLYYQRRVDRLHFCRPCLHLLPHTASKVHRLGPGVCYAQWTMEWTIGNLGEEIKSQSKPYANLSRHAVQRAQVNALTSMVPGFDISDAPALLQGAEDIGDGFILLRASDYNAQALDSVAMHHAIRSHFGISLERFGIIVWARLCLPNGQIARSSWKELLKPLEVGRMACNVKINGCDETFALLSRYSEPNKKLYDDSYNTLIACRHDADNLQVIRTKTILSVVGMVPLTNYAAEPLFYVTEKLRLDGVEMTGVEELDDDLDEYVPY</sequence>
<gene>
    <name evidence="1" type="ORF">BOTBODRAFT_111353</name>
</gene>
<dbReference type="AlphaFoldDB" id="A0A067MNI2"/>
<proteinExistence type="predicted"/>
<dbReference type="HOGENOM" id="CLU_007337_0_1_1"/>
<dbReference type="OrthoDB" id="2742740at2759"/>
<dbReference type="EMBL" id="KL198043">
    <property type="protein sequence ID" value="KDQ13422.1"/>
    <property type="molecule type" value="Genomic_DNA"/>
</dbReference>
<keyword evidence="2" id="KW-1185">Reference proteome</keyword>
<dbReference type="PANTHER" id="PTHR46579">
    <property type="entry name" value="F5/8 TYPE C DOMAIN-CONTAINING PROTEIN-RELATED"/>
    <property type="match status" value="1"/>
</dbReference>
<evidence type="ECO:0000313" key="1">
    <source>
        <dbReference type="EMBL" id="KDQ13422.1"/>
    </source>
</evidence>
<evidence type="ECO:0000313" key="2">
    <source>
        <dbReference type="Proteomes" id="UP000027195"/>
    </source>
</evidence>
<reference evidence="2" key="1">
    <citation type="journal article" date="2014" name="Proc. Natl. Acad. Sci. U.S.A.">
        <title>Extensive sampling of basidiomycete genomes demonstrates inadequacy of the white-rot/brown-rot paradigm for wood decay fungi.</title>
        <authorList>
            <person name="Riley R."/>
            <person name="Salamov A.A."/>
            <person name="Brown D.W."/>
            <person name="Nagy L.G."/>
            <person name="Floudas D."/>
            <person name="Held B.W."/>
            <person name="Levasseur A."/>
            <person name="Lombard V."/>
            <person name="Morin E."/>
            <person name="Otillar R."/>
            <person name="Lindquist E.A."/>
            <person name="Sun H."/>
            <person name="LaButti K.M."/>
            <person name="Schmutz J."/>
            <person name="Jabbour D."/>
            <person name="Luo H."/>
            <person name="Baker S.E."/>
            <person name="Pisabarro A.G."/>
            <person name="Walton J.D."/>
            <person name="Blanchette R.A."/>
            <person name="Henrissat B."/>
            <person name="Martin F."/>
            <person name="Cullen D."/>
            <person name="Hibbett D.S."/>
            <person name="Grigoriev I.V."/>
        </authorList>
    </citation>
    <scope>NUCLEOTIDE SEQUENCE [LARGE SCALE GENOMIC DNA]</scope>
    <source>
        <strain evidence="2">FD-172 SS1</strain>
    </source>
</reference>
<name>A0A067MNI2_BOTB1</name>
<dbReference type="Proteomes" id="UP000027195">
    <property type="component" value="Unassembled WGS sequence"/>
</dbReference>
<feature type="non-terminal residue" evidence="1">
    <location>
        <position position="1"/>
    </location>
</feature>